<evidence type="ECO:0008006" key="8">
    <source>
        <dbReference type="Google" id="ProtNLM"/>
    </source>
</evidence>
<keyword evidence="7" id="KW-1185">Reference proteome</keyword>
<keyword evidence="3" id="KW-0520">NAD</keyword>
<dbReference type="Proteomes" id="UP001501447">
    <property type="component" value="Unassembled WGS sequence"/>
</dbReference>
<dbReference type="RefSeq" id="WP_344570900.1">
    <property type="nucleotide sequence ID" value="NZ_BAAARJ010000044.1"/>
</dbReference>
<dbReference type="PANTHER" id="PTHR22981:SF7">
    <property type="entry name" value="3-HYDROXYISOBUTYRATE DEHYDROGENASE, MITOCHONDRIAL"/>
    <property type="match status" value="1"/>
</dbReference>
<proteinExistence type="inferred from homology"/>
<dbReference type="PIRSF" id="PIRSF000103">
    <property type="entry name" value="HIBADH"/>
    <property type="match status" value="1"/>
</dbReference>
<keyword evidence="2" id="KW-0560">Oxidoreductase</keyword>
<protein>
    <recommendedName>
        <fullName evidence="8">3-hydroxyisobutyrate dehydrogenase</fullName>
    </recommendedName>
</protein>
<dbReference type="InterPro" id="IPR008927">
    <property type="entry name" value="6-PGluconate_DH-like_C_sf"/>
</dbReference>
<comment type="caution">
    <text evidence="6">The sequence shown here is derived from an EMBL/GenBank/DDBJ whole genome shotgun (WGS) entry which is preliminary data.</text>
</comment>
<evidence type="ECO:0000259" key="5">
    <source>
        <dbReference type="Pfam" id="PF14833"/>
    </source>
</evidence>
<evidence type="ECO:0000256" key="3">
    <source>
        <dbReference type="ARBA" id="ARBA00023027"/>
    </source>
</evidence>
<dbReference type="Gene3D" id="1.10.1040.10">
    <property type="entry name" value="N-(1-d-carboxylethyl)-l-norvaline Dehydrogenase, domain 2"/>
    <property type="match status" value="1"/>
</dbReference>
<dbReference type="SUPFAM" id="SSF48179">
    <property type="entry name" value="6-phosphogluconate dehydrogenase C-terminal domain-like"/>
    <property type="match status" value="1"/>
</dbReference>
<evidence type="ECO:0000259" key="4">
    <source>
        <dbReference type="Pfam" id="PF03446"/>
    </source>
</evidence>
<evidence type="ECO:0000256" key="1">
    <source>
        <dbReference type="ARBA" id="ARBA00009080"/>
    </source>
</evidence>
<dbReference type="InterPro" id="IPR006115">
    <property type="entry name" value="6PGDH_NADP-bd"/>
</dbReference>
<dbReference type="Pfam" id="PF03446">
    <property type="entry name" value="NAD_binding_2"/>
    <property type="match status" value="1"/>
</dbReference>
<gene>
    <name evidence="6" type="ORF">GCM10009863_67690</name>
</gene>
<dbReference type="PANTHER" id="PTHR22981">
    <property type="entry name" value="3-HYDROXYISOBUTYRATE DEHYDROGENASE-RELATED"/>
    <property type="match status" value="1"/>
</dbReference>
<feature type="domain" description="3-hydroxyisobutyrate dehydrogenase-like NAD-binding" evidence="5">
    <location>
        <begin position="164"/>
        <end position="218"/>
    </location>
</feature>
<reference evidence="7" key="1">
    <citation type="journal article" date="2019" name="Int. J. Syst. Evol. Microbiol.">
        <title>The Global Catalogue of Microorganisms (GCM) 10K type strain sequencing project: providing services to taxonomists for standard genome sequencing and annotation.</title>
        <authorList>
            <consortium name="The Broad Institute Genomics Platform"/>
            <consortium name="The Broad Institute Genome Sequencing Center for Infectious Disease"/>
            <person name="Wu L."/>
            <person name="Ma J."/>
        </authorList>
    </citation>
    <scope>NUCLEOTIDE SEQUENCE [LARGE SCALE GENOMIC DNA]</scope>
    <source>
        <strain evidence="7">JCM 16373</strain>
    </source>
</reference>
<dbReference type="SUPFAM" id="SSF51735">
    <property type="entry name" value="NAD(P)-binding Rossmann-fold domains"/>
    <property type="match status" value="1"/>
</dbReference>
<dbReference type="EMBL" id="BAAARJ010000044">
    <property type="protein sequence ID" value="GAA2640926.1"/>
    <property type="molecule type" value="Genomic_DNA"/>
</dbReference>
<dbReference type="Gene3D" id="3.40.50.720">
    <property type="entry name" value="NAD(P)-binding Rossmann-like Domain"/>
    <property type="match status" value="1"/>
</dbReference>
<dbReference type="InterPro" id="IPR015815">
    <property type="entry name" value="HIBADH-related"/>
</dbReference>
<evidence type="ECO:0000313" key="7">
    <source>
        <dbReference type="Proteomes" id="UP001501447"/>
    </source>
</evidence>
<dbReference type="InterPro" id="IPR013328">
    <property type="entry name" value="6PGD_dom2"/>
</dbReference>
<accession>A0ABP6DFY2</accession>
<dbReference type="Pfam" id="PF14833">
    <property type="entry name" value="NAD_binding_11"/>
    <property type="match status" value="1"/>
</dbReference>
<sequence>MVELALYGLGEMGSDIARCLAGRGVRLHAYDPVAEVEVDGEGFQRHDSARDAARTASVHLIVLKHRADVEALLFGAEGVCASAPPESLLILHTTLTPEAVRELHARTREGHGHTLIDAALSRRGGAVSDGSLSLFTGADEVAFARAQPVLEHYADNVVHAGDVGAGMTVKLCNNWLLYSNRHAALQAIRTGRELGVDPGVLRESLASSTGASWALTHYSDLDEGIVTGQGAPAVVRDRTASELGMAREMATRGGTVPSSLQETFALLEVM</sequence>
<evidence type="ECO:0000256" key="2">
    <source>
        <dbReference type="ARBA" id="ARBA00023002"/>
    </source>
</evidence>
<dbReference type="InterPro" id="IPR029154">
    <property type="entry name" value="HIBADH-like_NADP-bd"/>
</dbReference>
<dbReference type="InterPro" id="IPR036291">
    <property type="entry name" value="NAD(P)-bd_dom_sf"/>
</dbReference>
<feature type="domain" description="6-phosphogluconate dehydrogenase NADP-binding" evidence="4">
    <location>
        <begin position="4"/>
        <end position="161"/>
    </location>
</feature>
<comment type="similarity">
    <text evidence="1">Belongs to the HIBADH-related family.</text>
</comment>
<evidence type="ECO:0000313" key="6">
    <source>
        <dbReference type="EMBL" id="GAA2640926.1"/>
    </source>
</evidence>
<name>A0ABP6DFY2_9ACTN</name>
<organism evidence="6 7">
    <name type="scientific">Streptomyces axinellae</name>
    <dbReference type="NCBI Taxonomy" id="552788"/>
    <lineage>
        <taxon>Bacteria</taxon>
        <taxon>Bacillati</taxon>
        <taxon>Actinomycetota</taxon>
        <taxon>Actinomycetes</taxon>
        <taxon>Kitasatosporales</taxon>
        <taxon>Streptomycetaceae</taxon>
        <taxon>Streptomyces</taxon>
    </lineage>
</organism>